<proteinExistence type="predicted"/>
<dbReference type="Gene3D" id="1.20.1740.10">
    <property type="entry name" value="Amino acid/polyamine transporter I"/>
    <property type="match status" value="1"/>
</dbReference>
<organism evidence="6 7">
    <name type="scientific">Streptococcus oralis ATCC 49296</name>
    <dbReference type="NCBI Taxonomy" id="888049"/>
    <lineage>
        <taxon>Bacteria</taxon>
        <taxon>Bacillati</taxon>
        <taxon>Bacillota</taxon>
        <taxon>Bacilli</taxon>
        <taxon>Lactobacillales</taxon>
        <taxon>Streptococcaceae</taxon>
        <taxon>Streptococcus</taxon>
    </lineage>
</organism>
<feature type="transmembrane region" description="Helical" evidence="5">
    <location>
        <begin position="387"/>
        <end position="409"/>
    </location>
</feature>
<keyword evidence="3 5" id="KW-1133">Transmembrane helix</keyword>
<dbReference type="EMBL" id="AEPO01000004">
    <property type="protein sequence ID" value="EFU64098.1"/>
    <property type="molecule type" value="Genomic_DNA"/>
</dbReference>
<feature type="transmembrane region" description="Helical" evidence="5">
    <location>
        <begin position="220"/>
        <end position="241"/>
    </location>
</feature>
<evidence type="ECO:0000256" key="4">
    <source>
        <dbReference type="ARBA" id="ARBA00023136"/>
    </source>
</evidence>
<feature type="transmembrane region" description="Helical" evidence="5">
    <location>
        <begin position="447"/>
        <end position="467"/>
    </location>
</feature>
<dbReference type="GO" id="GO:0022857">
    <property type="term" value="F:transmembrane transporter activity"/>
    <property type="evidence" value="ECO:0007669"/>
    <property type="project" value="InterPro"/>
</dbReference>
<dbReference type="Pfam" id="PF13520">
    <property type="entry name" value="AA_permease_2"/>
    <property type="match status" value="1"/>
</dbReference>
<evidence type="ECO:0000256" key="5">
    <source>
        <dbReference type="SAM" id="Phobius"/>
    </source>
</evidence>
<evidence type="ECO:0000256" key="2">
    <source>
        <dbReference type="ARBA" id="ARBA00022692"/>
    </source>
</evidence>
<dbReference type="HOGENOM" id="CLU_017999_1_1_9"/>
<dbReference type="AlphaFoldDB" id="E6KIX1"/>
<feature type="transmembrane region" description="Helical" evidence="5">
    <location>
        <begin position="180"/>
        <end position="200"/>
    </location>
</feature>
<accession>E6KIX1</accession>
<sequence length="623" mass="69204">MKFSAKEKKMFRKLKYTFIGRPLKSLTDSEGGLLGKMQALAMLSSDALSSIAYGPEQVILVLVSLSPLAIWWSLPIGIFVLLLLASLTISYRQIIHAYPQGGGAYMVTRENLSPELGLIAGGSLLVDYMLTVAVSVASGADAITAAIPALHPYNLHISIFLVCLLMLLNLRGLKESASSLMIPVYLFIFSTVFLLLYGFFQLFTGSLNYQATSTIGQTVPSLSIVLLLRAFTSGSASLTGVEAISNAVPFFKTPKEKNAAQTLTIMSLILGFLFAGITFLNYWMGITPQNGETILSQMAKGILGDSFFGHASYYLFQFSTALILAVAANTGFSAFPMLAYNMAKNKYMPHLFMEKGDRLGYSNGILTLAFGAMILLLIFNGNTERLIPLYTIGVFVPFALSQTGMIRHWKKEKGANFLKPAFANILGAIICYAIVLILLFFRLGDIWPFFPIILVLTFLFLSIHSHYQKVAKQLRLYEGIEKRTYDGNLVLVLVGNVTRVSVGAINYAQSIGDEVLAMHISTKETAEKDQEILQEFADYFPNITLKNINTSYRDIITPSVKYVKRIAQEAKQKNYTVTVLVPQFIPNKPWQNILHNQMSLKLKYALRWHEDVVIASYSYHLKE</sequence>
<feature type="transmembrane region" description="Helical" evidence="5">
    <location>
        <begin position="314"/>
        <end position="340"/>
    </location>
</feature>
<evidence type="ECO:0000256" key="1">
    <source>
        <dbReference type="ARBA" id="ARBA00004141"/>
    </source>
</evidence>
<protein>
    <submittedName>
        <fullName evidence="6">Uncharacterized protein</fullName>
    </submittedName>
</protein>
<feature type="transmembrane region" description="Helical" evidence="5">
    <location>
        <begin position="59"/>
        <end position="84"/>
    </location>
</feature>
<feature type="transmembrane region" description="Helical" evidence="5">
    <location>
        <begin position="150"/>
        <end position="168"/>
    </location>
</feature>
<dbReference type="PANTHER" id="PTHR47704:SF1">
    <property type="entry name" value="POTASSIUM TRANSPORTER KIMA"/>
    <property type="match status" value="1"/>
</dbReference>
<comment type="subcellular location">
    <subcellularLocation>
        <location evidence="1">Membrane</location>
        <topology evidence="1">Multi-pass membrane protein</topology>
    </subcellularLocation>
</comment>
<comment type="caution">
    <text evidence="6">The sequence shown here is derived from an EMBL/GenBank/DDBJ whole genome shotgun (WGS) entry which is preliminary data.</text>
</comment>
<keyword evidence="4 5" id="KW-0472">Membrane</keyword>
<evidence type="ECO:0000313" key="7">
    <source>
        <dbReference type="Proteomes" id="UP000004500"/>
    </source>
</evidence>
<feature type="transmembrane region" description="Helical" evidence="5">
    <location>
        <begin position="116"/>
        <end position="138"/>
    </location>
</feature>
<evidence type="ECO:0000256" key="3">
    <source>
        <dbReference type="ARBA" id="ARBA00022989"/>
    </source>
</evidence>
<dbReference type="PANTHER" id="PTHR47704">
    <property type="entry name" value="POTASSIUM TRANSPORTER KIMA"/>
    <property type="match status" value="1"/>
</dbReference>
<name>E6KIX1_STROR</name>
<feature type="transmembrane region" description="Helical" evidence="5">
    <location>
        <begin position="361"/>
        <end position="381"/>
    </location>
</feature>
<keyword evidence="2 5" id="KW-0812">Transmembrane</keyword>
<dbReference type="InterPro" id="IPR002293">
    <property type="entry name" value="AA/rel_permease1"/>
</dbReference>
<dbReference type="eggNOG" id="COG0531">
    <property type="taxonomic scope" value="Bacteria"/>
</dbReference>
<reference evidence="6 7" key="1">
    <citation type="submission" date="2010-11" db="EMBL/GenBank/DDBJ databases">
        <authorList>
            <person name="Muzny D."/>
            <person name="Qin X."/>
            <person name="Deng J."/>
            <person name="Jiang H."/>
            <person name="Liu Y."/>
            <person name="Qu J."/>
            <person name="Song X.-Z."/>
            <person name="Zhang L."/>
            <person name="Thornton R."/>
            <person name="Coyle M."/>
            <person name="Francisco L."/>
            <person name="Jackson L."/>
            <person name="Javaid M."/>
            <person name="Korchina V."/>
            <person name="Kovar C."/>
            <person name="Mata R."/>
            <person name="Mathew T."/>
            <person name="Ngo R."/>
            <person name="Nguyen L."/>
            <person name="Nguyen N."/>
            <person name="Okwuonu G."/>
            <person name="Ongeri F."/>
            <person name="Pham C."/>
            <person name="Simmons D."/>
            <person name="Wilczek-Boney K."/>
            <person name="Hale W."/>
            <person name="Jakkamsetti A."/>
            <person name="Pham P."/>
            <person name="Ruth R."/>
            <person name="San Lucas F."/>
            <person name="Warren J."/>
            <person name="Zhang J."/>
            <person name="Zhao Z."/>
            <person name="Zhou C."/>
            <person name="Zhu D."/>
            <person name="Lee S."/>
            <person name="Bess C."/>
            <person name="Blankenburg K."/>
            <person name="Forbes L."/>
            <person name="Fu Q."/>
            <person name="Gubbala S."/>
            <person name="Hirani K."/>
            <person name="Jayaseelan J.C."/>
            <person name="Lara F."/>
            <person name="Munidasa M."/>
            <person name="Palculict T."/>
            <person name="Patil S."/>
            <person name="Pu L.-L."/>
            <person name="Saada N."/>
            <person name="Tang L."/>
            <person name="Weissenberger G."/>
            <person name="Zhu Y."/>
            <person name="Hemphill L."/>
            <person name="Shang Y."/>
            <person name="Youmans B."/>
            <person name="Ayvaz T."/>
            <person name="Ross M."/>
            <person name="Santibanez J."/>
            <person name="Aqrawi P."/>
            <person name="Gross S."/>
            <person name="Joshi V."/>
            <person name="Fowler G."/>
            <person name="Nazareth L."/>
            <person name="Reid J."/>
            <person name="Worley K."/>
            <person name="Petrosino J."/>
            <person name="Highlander S."/>
            <person name="Gibbs R."/>
        </authorList>
    </citation>
    <scope>NUCLEOTIDE SEQUENCE [LARGE SCALE GENOMIC DNA]</scope>
    <source>
        <strain evidence="6 7">ATCC 49296</strain>
    </source>
</reference>
<evidence type="ECO:0000313" key="6">
    <source>
        <dbReference type="EMBL" id="EFU64098.1"/>
    </source>
</evidence>
<dbReference type="InterPro" id="IPR053153">
    <property type="entry name" value="APC_K+_Transporter"/>
</dbReference>
<feature type="transmembrane region" description="Helical" evidence="5">
    <location>
        <begin position="421"/>
        <end position="441"/>
    </location>
</feature>
<dbReference type="GO" id="GO:0016020">
    <property type="term" value="C:membrane"/>
    <property type="evidence" value="ECO:0007669"/>
    <property type="project" value="UniProtKB-SubCell"/>
</dbReference>
<feature type="transmembrane region" description="Helical" evidence="5">
    <location>
        <begin position="262"/>
        <end position="283"/>
    </location>
</feature>
<gene>
    <name evidence="6" type="ORF">HMPREF8578_0186</name>
</gene>
<dbReference type="Proteomes" id="UP000004500">
    <property type="component" value="Unassembled WGS sequence"/>
</dbReference>